<feature type="compositionally biased region" description="Basic and acidic residues" evidence="1">
    <location>
        <begin position="24"/>
        <end position="34"/>
    </location>
</feature>
<keyword evidence="3" id="KW-1185">Reference proteome</keyword>
<protein>
    <recommendedName>
        <fullName evidence="4">Thioredoxin domain-containing protein</fullName>
    </recommendedName>
</protein>
<evidence type="ECO:0000256" key="1">
    <source>
        <dbReference type="SAM" id="MobiDB-lite"/>
    </source>
</evidence>
<dbReference type="Proteomes" id="UP000218231">
    <property type="component" value="Unassembled WGS sequence"/>
</dbReference>
<feature type="region of interest" description="Disordered" evidence="1">
    <location>
        <begin position="1"/>
        <end position="35"/>
    </location>
</feature>
<feature type="region of interest" description="Disordered" evidence="1">
    <location>
        <begin position="615"/>
        <end position="644"/>
    </location>
</feature>
<dbReference type="EMBL" id="LIAE01006995">
    <property type="protein sequence ID" value="PAV83123.1"/>
    <property type="molecule type" value="Genomic_DNA"/>
</dbReference>
<name>A0A2A2LAB4_9BILA</name>
<dbReference type="AlphaFoldDB" id="A0A2A2LAB4"/>
<dbReference type="CDD" id="cd02981">
    <property type="entry name" value="PDI_b_family"/>
    <property type="match status" value="1"/>
</dbReference>
<dbReference type="Gene3D" id="3.40.30.10">
    <property type="entry name" value="Glutaredoxin"/>
    <property type="match status" value="1"/>
</dbReference>
<dbReference type="PANTHER" id="PTHR22699:SF1">
    <property type="entry name" value="THIOREDOXIN DOMAIN-CONTAINING PROTEIN 16"/>
    <property type="match status" value="1"/>
</dbReference>
<feature type="compositionally biased region" description="Basic and acidic residues" evidence="1">
    <location>
        <begin position="625"/>
        <end position="644"/>
    </location>
</feature>
<comment type="caution">
    <text evidence="2">The sequence shown here is derived from an EMBL/GenBank/DDBJ whole genome shotgun (WGS) entry which is preliminary data.</text>
</comment>
<dbReference type="InterPro" id="IPR040090">
    <property type="entry name" value="TXNDC16"/>
</dbReference>
<evidence type="ECO:0008006" key="4">
    <source>
        <dbReference type="Google" id="ProtNLM"/>
    </source>
</evidence>
<proteinExistence type="predicted"/>
<sequence length="644" mass="72209">MAAMAGFGKSKEEDKGPSPPGKIPEGDKGWDYDSKAAPGILPNEQYIQTSFVYRNLNEEDKSYAERVQKNMDEIVKRLGTEARLTLENENIECTTQETHYRCGDFPAKGSFHYLAVEDSKQGAAVYEIARKLNERSDGTIEMALLDALSRHSSIPLTFFASEQADKQVGFVRALSTKDLMEMQAPIQKHKPVKERIRLSPLELHLLEPSILELRSSEGVDEVEGHRLVELKTQEEMNERMAAAKHFFVLFWSNTNSISAHSFHQWALLSEQLSTADTPDTVLAHVACHHSIEMCDNLRPVDLYTVVAYKDGTNIGSTSNIGDVDYYRSWATLMMNGPVVALEDAEEAKKAKRGEIAGLQLPAVTIGVFPNEEHSSYRHFQIVAQSFYGRYAMAVQIKKDAFPSIATYRPNERKKRIDYTEEFDPASMTQFLLSSSLPSIMDISHGFTTDALFRQSRSVLILASSPSQPVPQEVSEVFAKLAAKIELSKNYIFTQIKRDDENSKAVDDFLKSISVPLPSLILFRKESVYIREVTNTENEEKIVEWLGETKQKQADFIVVAHEGHPLRNVQLGHANRLFGVQNIIILPDESLYKLPAAVPDYHSDLHTQAAAGGCPFMRSGGASVGQEEHVEHNEQSEQTGDHDEL</sequence>
<dbReference type="OrthoDB" id="5856593at2759"/>
<dbReference type="Pfam" id="PF13848">
    <property type="entry name" value="Thioredoxin_6"/>
    <property type="match status" value="1"/>
</dbReference>
<evidence type="ECO:0000313" key="2">
    <source>
        <dbReference type="EMBL" id="PAV83123.1"/>
    </source>
</evidence>
<evidence type="ECO:0000313" key="3">
    <source>
        <dbReference type="Proteomes" id="UP000218231"/>
    </source>
</evidence>
<organism evidence="2 3">
    <name type="scientific">Diploscapter pachys</name>
    <dbReference type="NCBI Taxonomy" id="2018661"/>
    <lineage>
        <taxon>Eukaryota</taxon>
        <taxon>Metazoa</taxon>
        <taxon>Ecdysozoa</taxon>
        <taxon>Nematoda</taxon>
        <taxon>Chromadorea</taxon>
        <taxon>Rhabditida</taxon>
        <taxon>Rhabditina</taxon>
        <taxon>Rhabditomorpha</taxon>
        <taxon>Rhabditoidea</taxon>
        <taxon>Rhabditidae</taxon>
        <taxon>Diploscapter</taxon>
    </lineage>
</organism>
<dbReference type="PANTHER" id="PTHR22699">
    <property type="entry name" value="THIOREDOXIN DOMAIN-CONTAINING PROTEIN 16"/>
    <property type="match status" value="1"/>
</dbReference>
<gene>
    <name evidence="2" type="ORF">WR25_02790</name>
</gene>
<accession>A0A2A2LAB4</accession>
<reference evidence="2 3" key="1">
    <citation type="journal article" date="2017" name="Curr. Biol.">
        <title>Genome architecture and evolution of a unichromosomal asexual nematode.</title>
        <authorList>
            <person name="Fradin H."/>
            <person name="Zegar C."/>
            <person name="Gutwein M."/>
            <person name="Lucas J."/>
            <person name="Kovtun M."/>
            <person name="Corcoran D."/>
            <person name="Baugh L.R."/>
            <person name="Kiontke K."/>
            <person name="Gunsalus K."/>
            <person name="Fitch D.H."/>
            <person name="Piano F."/>
        </authorList>
    </citation>
    <scope>NUCLEOTIDE SEQUENCE [LARGE SCALE GENOMIC DNA]</scope>
    <source>
        <strain evidence="2">PF1309</strain>
    </source>
</reference>